<dbReference type="RefSeq" id="WP_183214092.1">
    <property type="nucleotide sequence ID" value="NZ_JACHOR010000004.1"/>
</dbReference>
<evidence type="ECO:0000259" key="16">
    <source>
        <dbReference type="Pfam" id="PF07715"/>
    </source>
</evidence>
<keyword evidence="18" id="KW-1185">Reference proteome</keyword>
<evidence type="ECO:0000256" key="6">
    <source>
        <dbReference type="ARBA" id="ARBA00022729"/>
    </source>
</evidence>
<dbReference type="EMBL" id="JACHOR010000004">
    <property type="protein sequence ID" value="MBB5747134.1"/>
    <property type="molecule type" value="Genomic_DNA"/>
</dbReference>
<evidence type="ECO:0000256" key="10">
    <source>
        <dbReference type="ARBA" id="ARBA00023136"/>
    </source>
</evidence>
<keyword evidence="17" id="KW-0675">Receptor</keyword>
<feature type="domain" description="TonB-dependent receptor-like beta-barrel" evidence="15">
    <location>
        <begin position="273"/>
        <end position="778"/>
    </location>
</feature>
<name>A0A7W9FH62_9CAUL</name>
<sequence length="818" mass="86484">MKRLNWVCAGALMAAAGATPVWAQSAPAAQDLDPAEATVDEIVVTAVAGSSTTLRSSVSVTTLNAETIEDLAPRSTAEIFRSIPGIRSESSGGEGNANIAVRGLPISTGGAKFLQIQEDGLPILEFGDIAFGNADIFTRYDATVARVQAVRGGSASTFASNSPGGVINLISQTGATEGGSIALTRGIDFDTTRGDFQYGGRLNETMYGSIGGFYRTGEGARDAGYTGEEGGQIRASLTKEFDAGYVRLSAKYLNDRAIGYLPSPIQVTGTNSDPNWGPLPGYDASSQTLHSALFRNSPGLDGANGPRVSDIADGMNPEVLAAGLEASFDLGSGWQLTNKFRIADTTGGFVSPFTAGTGTPTAVAAGIGGAGSTARYANGANAGQLVPANVNGNGLLAQIVLFDVDINDFGNMANDLKLEREFAVGNGTLNATFGYYKSNQSIDMDWLWNSFLMEVKGDNAALVDVFNAAGVKQTQNGLVGYGATFFGNCCRRSYDVDYDIDAPYAALSWEGGDLIIDGSIRYDSGSATGTYADGIVTRRDISGDGVIQVPETLVSQIDFANTRPVDYEWDYWSYSLGANYQVNEDVAVFGRASRGGRANADRLLFGPSILASGAIRSDDAAVDMVDQFEAGVRYRSGPLSVFATAFLAKTEETNFEATSQTFTDAEYEAKGIEIEGFYRAGSFDFSGGITWTDAEITADRLNPGNVGNTPRRQADWVYQGTATYSYGPFRIGANVVGTSESYAQFDNQLVLPGYAIVNPFATYDITDGLSLALNVNNVFDEFAVTESEEGSITANATNILRARTLNGRTASLTLRYSF</sequence>
<evidence type="ECO:0000256" key="3">
    <source>
        <dbReference type="ARBA" id="ARBA00022452"/>
    </source>
</evidence>
<accession>A0A7W9FH62</accession>
<gene>
    <name evidence="17" type="ORF">GGR13_002741</name>
</gene>
<keyword evidence="7" id="KW-0408">Iron</keyword>
<keyword evidence="5 12" id="KW-0812">Transmembrane</keyword>
<evidence type="ECO:0000256" key="2">
    <source>
        <dbReference type="ARBA" id="ARBA00022448"/>
    </source>
</evidence>
<keyword evidence="8" id="KW-0406">Ion transport</keyword>
<reference evidence="17 18" key="1">
    <citation type="submission" date="2020-08" db="EMBL/GenBank/DDBJ databases">
        <title>Genomic Encyclopedia of Type Strains, Phase IV (KMG-IV): sequencing the most valuable type-strain genomes for metagenomic binning, comparative biology and taxonomic classification.</title>
        <authorList>
            <person name="Goeker M."/>
        </authorList>
    </citation>
    <scope>NUCLEOTIDE SEQUENCE [LARGE SCALE GENOMIC DNA]</scope>
    <source>
        <strain evidence="17 18">DSM 4737</strain>
    </source>
</reference>
<evidence type="ECO:0000256" key="5">
    <source>
        <dbReference type="ARBA" id="ARBA00022692"/>
    </source>
</evidence>
<dbReference type="Gene3D" id="2.40.170.20">
    <property type="entry name" value="TonB-dependent receptor, beta-barrel domain"/>
    <property type="match status" value="1"/>
</dbReference>
<dbReference type="InterPro" id="IPR037066">
    <property type="entry name" value="Plug_dom_sf"/>
</dbReference>
<dbReference type="AlphaFoldDB" id="A0A7W9FH62"/>
<dbReference type="Pfam" id="PF07715">
    <property type="entry name" value="Plug"/>
    <property type="match status" value="1"/>
</dbReference>
<comment type="subcellular location">
    <subcellularLocation>
        <location evidence="1 12">Cell outer membrane</location>
        <topology evidence="1 12">Multi-pass membrane protein</topology>
    </subcellularLocation>
</comment>
<dbReference type="GO" id="GO:0015344">
    <property type="term" value="F:siderophore uptake transmembrane transporter activity"/>
    <property type="evidence" value="ECO:0007669"/>
    <property type="project" value="TreeGrafter"/>
</dbReference>
<evidence type="ECO:0000256" key="14">
    <source>
        <dbReference type="SAM" id="SignalP"/>
    </source>
</evidence>
<evidence type="ECO:0000256" key="4">
    <source>
        <dbReference type="ARBA" id="ARBA00022496"/>
    </source>
</evidence>
<keyword evidence="11 12" id="KW-0998">Cell outer membrane</keyword>
<keyword evidence="3 12" id="KW-1134">Transmembrane beta strand</keyword>
<dbReference type="PROSITE" id="PS52016">
    <property type="entry name" value="TONB_DEPENDENT_REC_3"/>
    <property type="match status" value="1"/>
</dbReference>
<feature type="signal peptide" evidence="14">
    <location>
        <begin position="1"/>
        <end position="23"/>
    </location>
</feature>
<dbReference type="Proteomes" id="UP000545037">
    <property type="component" value="Unassembled WGS sequence"/>
</dbReference>
<evidence type="ECO:0000256" key="1">
    <source>
        <dbReference type="ARBA" id="ARBA00004571"/>
    </source>
</evidence>
<dbReference type="GO" id="GO:0009279">
    <property type="term" value="C:cell outer membrane"/>
    <property type="evidence" value="ECO:0007669"/>
    <property type="project" value="UniProtKB-SubCell"/>
</dbReference>
<dbReference type="InterPro" id="IPR036942">
    <property type="entry name" value="Beta-barrel_TonB_sf"/>
</dbReference>
<evidence type="ECO:0000256" key="13">
    <source>
        <dbReference type="RuleBase" id="RU003357"/>
    </source>
</evidence>
<dbReference type="InterPro" id="IPR012910">
    <property type="entry name" value="Plug_dom"/>
</dbReference>
<evidence type="ECO:0000313" key="18">
    <source>
        <dbReference type="Proteomes" id="UP000545037"/>
    </source>
</evidence>
<evidence type="ECO:0000256" key="11">
    <source>
        <dbReference type="ARBA" id="ARBA00023237"/>
    </source>
</evidence>
<evidence type="ECO:0000256" key="12">
    <source>
        <dbReference type="PROSITE-ProRule" id="PRU01360"/>
    </source>
</evidence>
<evidence type="ECO:0000313" key="17">
    <source>
        <dbReference type="EMBL" id="MBB5747134.1"/>
    </source>
</evidence>
<feature type="chain" id="PRO_5030563574" evidence="14">
    <location>
        <begin position="24"/>
        <end position="818"/>
    </location>
</feature>
<keyword evidence="4" id="KW-0410">Iron transport</keyword>
<organism evidence="17 18">
    <name type="scientific">Brevundimonas variabilis</name>
    <dbReference type="NCBI Taxonomy" id="74312"/>
    <lineage>
        <taxon>Bacteria</taxon>
        <taxon>Pseudomonadati</taxon>
        <taxon>Pseudomonadota</taxon>
        <taxon>Alphaproteobacteria</taxon>
        <taxon>Caulobacterales</taxon>
        <taxon>Caulobacteraceae</taxon>
        <taxon>Brevundimonas</taxon>
    </lineage>
</organism>
<feature type="domain" description="TonB-dependent receptor plug" evidence="16">
    <location>
        <begin position="56"/>
        <end position="166"/>
    </location>
</feature>
<dbReference type="Pfam" id="PF00593">
    <property type="entry name" value="TonB_dep_Rec_b-barrel"/>
    <property type="match status" value="1"/>
</dbReference>
<comment type="caution">
    <text evidence="17">The sequence shown here is derived from an EMBL/GenBank/DDBJ whole genome shotgun (WGS) entry which is preliminary data.</text>
</comment>
<evidence type="ECO:0000256" key="7">
    <source>
        <dbReference type="ARBA" id="ARBA00023004"/>
    </source>
</evidence>
<dbReference type="InterPro" id="IPR000531">
    <property type="entry name" value="Beta-barrel_TonB"/>
</dbReference>
<dbReference type="PANTHER" id="PTHR32552">
    <property type="entry name" value="FERRICHROME IRON RECEPTOR-RELATED"/>
    <property type="match status" value="1"/>
</dbReference>
<evidence type="ECO:0000259" key="15">
    <source>
        <dbReference type="Pfam" id="PF00593"/>
    </source>
</evidence>
<dbReference type="InterPro" id="IPR039426">
    <property type="entry name" value="TonB-dep_rcpt-like"/>
</dbReference>
<dbReference type="SUPFAM" id="SSF56935">
    <property type="entry name" value="Porins"/>
    <property type="match status" value="1"/>
</dbReference>
<evidence type="ECO:0000256" key="9">
    <source>
        <dbReference type="ARBA" id="ARBA00023077"/>
    </source>
</evidence>
<evidence type="ECO:0000256" key="8">
    <source>
        <dbReference type="ARBA" id="ARBA00023065"/>
    </source>
</evidence>
<keyword evidence="10 12" id="KW-0472">Membrane</keyword>
<dbReference type="PANTHER" id="PTHR32552:SF89">
    <property type="entry name" value="CATECHOLATE SIDEROPHORE RECEPTOR FIU"/>
    <property type="match status" value="1"/>
</dbReference>
<dbReference type="Gene3D" id="2.170.130.10">
    <property type="entry name" value="TonB-dependent receptor, plug domain"/>
    <property type="match status" value="1"/>
</dbReference>
<keyword evidence="2 12" id="KW-0813">Transport</keyword>
<protein>
    <submittedName>
        <fullName evidence="17">Outer membrane receptor protein involved in Fe transport</fullName>
    </submittedName>
</protein>
<proteinExistence type="inferred from homology"/>
<comment type="similarity">
    <text evidence="12 13">Belongs to the TonB-dependent receptor family.</text>
</comment>
<keyword evidence="6 14" id="KW-0732">Signal</keyword>
<keyword evidence="9 13" id="KW-0798">TonB box</keyword>